<gene>
    <name evidence="2" type="ORF">N306_15167</name>
</gene>
<dbReference type="InterPro" id="IPR008919">
    <property type="entry name" value="Retrov_capsid_N"/>
</dbReference>
<dbReference type="Gene3D" id="1.10.375.10">
    <property type="entry name" value="Human Immunodeficiency Virus Type 1 Capsid Protein"/>
    <property type="match status" value="1"/>
</dbReference>
<name>A0A091W3I2_OPIHO</name>
<dbReference type="GO" id="GO:0019068">
    <property type="term" value="P:virion assembly"/>
    <property type="evidence" value="ECO:0007669"/>
    <property type="project" value="InterPro"/>
</dbReference>
<organism evidence="2 3">
    <name type="scientific">Opisthocomus hoazin</name>
    <name type="common">Hoatzin</name>
    <name type="synonym">Phasianus hoazin</name>
    <dbReference type="NCBI Taxonomy" id="30419"/>
    <lineage>
        <taxon>Eukaryota</taxon>
        <taxon>Metazoa</taxon>
        <taxon>Chordata</taxon>
        <taxon>Craniata</taxon>
        <taxon>Vertebrata</taxon>
        <taxon>Euteleostomi</taxon>
        <taxon>Archelosauria</taxon>
        <taxon>Archosauria</taxon>
        <taxon>Dinosauria</taxon>
        <taxon>Saurischia</taxon>
        <taxon>Theropoda</taxon>
        <taxon>Coelurosauria</taxon>
        <taxon>Aves</taxon>
        <taxon>Neognathae</taxon>
        <taxon>Neoaves</taxon>
        <taxon>Opisthocomiformes</taxon>
        <taxon>Opisthocomidae</taxon>
        <taxon>Opisthocomus</taxon>
    </lineage>
</organism>
<dbReference type="InterPro" id="IPR050462">
    <property type="entry name" value="Retroviral_Gag-Pol_poly"/>
</dbReference>
<accession>A0A091W3I2</accession>
<dbReference type="InterPro" id="IPR003036">
    <property type="entry name" value="Gag_P30"/>
</dbReference>
<feature type="non-terminal residue" evidence="2">
    <location>
        <position position="1"/>
    </location>
</feature>
<dbReference type="PANTHER" id="PTHR33166">
    <property type="entry name" value="GAG_P30 DOMAIN-CONTAINING PROTEIN"/>
    <property type="match status" value="1"/>
</dbReference>
<evidence type="ECO:0000259" key="1">
    <source>
        <dbReference type="Pfam" id="PF02093"/>
    </source>
</evidence>
<keyword evidence="3" id="KW-1185">Reference proteome</keyword>
<dbReference type="STRING" id="30419.A0A091W3I2"/>
<evidence type="ECO:0000313" key="2">
    <source>
        <dbReference type="EMBL" id="KFR09645.1"/>
    </source>
</evidence>
<feature type="non-terminal residue" evidence="2">
    <location>
        <position position="147"/>
    </location>
</feature>
<dbReference type="PhylomeDB" id="A0A091W3I2"/>
<dbReference type="Pfam" id="PF02093">
    <property type="entry name" value="Gag_p30"/>
    <property type="match status" value="1"/>
</dbReference>
<dbReference type="SUPFAM" id="SSF47943">
    <property type="entry name" value="Retrovirus capsid protein, N-terminal core domain"/>
    <property type="match status" value="1"/>
</dbReference>
<dbReference type="EMBL" id="KK734545">
    <property type="protein sequence ID" value="KFR09645.1"/>
    <property type="molecule type" value="Genomic_DNA"/>
</dbReference>
<feature type="domain" description="Core shell protein Gag P30" evidence="1">
    <location>
        <begin position="13"/>
        <end position="147"/>
    </location>
</feature>
<dbReference type="Proteomes" id="UP000053605">
    <property type="component" value="Unassembled WGS sequence"/>
</dbReference>
<protein>
    <recommendedName>
        <fullName evidence="1">Core shell protein Gag P30 domain-containing protein</fullName>
    </recommendedName>
</protein>
<sequence length="147" mass="16866">GPAKVKVPFTTADLDAWKEIAEGYRNDPSRVAKRFELIVKNQDPDWADVDLILGEMTETEKQLVLKTARTHVQAQINGGALQGNVDNYIPLNNPHWDPNDERDYRMLKRYRDWIKMGLENAIPKAVNWSALYAVKQGQKETPTEFLD</sequence>
<proteinExistence type="predicted"/>
<dbReference type="AlphaFoldDB" id="A0A091W3I2"/>
<evidence type="ECO:0000313" key="3">
    <source>
        <dbReference type="Proteomes" id="UP000053605"/>
    </source>
</evidence>
<reference evidence="2 3" key="1">
    <citation type="submission" date="2014-04" db="EMBL/GenBank/DDBJ databases">
        <title>Genome evolution of avian class.</title>
        <authorList>
            <person name="Zhang G."/>
            <person name="Li C."/>
        </authorList>
    </citation>
    <scope>NUCLEOTIDE SEQUENCE [LARGE SCALE GENOMIC DNA]</scope>
    <source>
        <strain evidence="2">BGI_N306</strain>
    </source>
</reference>